<keyword evidence="6 14" id="KW-0028">Amino-acid biosynthesis</keyword>
<evidence type="ECO:0000313" key="17">
    <source>
        <dbReference type="Proteomes" id="UP001235849"/>
    </source>
</evidence>
<evidence type="ECO:0000259" key="15">
    <source>
        <dbReference type="PROSITE" id="PS51671"/>
    </source>
</evidence>
<evidence type="ECO:0000256" key="4">
    <source>
        <dbReference type="ARBA" id="ARBA00010122"/>
    </source>
</evidence>
<dbReference type="InterPro" id="IPR045865">
    <property type="entry name" value="ACT-like_dom_sf"/>
</dbReference>
<reference evidence="16 17" key="1">
    <citation type="submission" date="2023-01" db="EMBL/GenBank/DDBJ databases">
        <title>Novel diversity within Roseofilum (Cyanobacteria; Desertifilaceae) from marine benthic mats with descriptions of four novel species.</title>
        <authorList>
            <person name="Wang Y."/>
            <person name="Berthold D.E."/>
            <person name="Hu J."/>
            <person name="Lefler F.W."/>
            <person name="Laughinghouse H.D. IV."/>
        </authorList>
    </citation>
    <scope>NUCLEOTIDE SEQUENCE [LARGE SCALE GENOMIC DNA]</scope>
    <source>
        <strain evidence="16 17">BLCC-M114</strain>
    </source>
</reference>
<evidence type="ECO:0000256" key="8">
    <source>
        <dbReference type="ARBA" id="ARBA00022741"/>
    </source>
</evidence>
<evidence type="ECO:0000256" key="9">
    <source>
        <dbReference type="ARBA" id="ARBA00022777"/>
    </source>
</evidence>
<dbReference type="InterPro" id="IPR054352">
    <property type="entry name" value="ACT_Aspartokinase"/>
</dbReference>
<keyword evidence="8" id="KW-0547">Nucleotide-binding</keyword>
<dbReference type="PROSITE" id="PS00324">
    <property type="entry name" value="ASPARTOKINASE"/>
    <property type="match status" value="1"/>
</dbReference>
<evidence type="ECO:0000256" key="13">
    <source>
        <dbReference type="ARBA" id="ARBA00047872"/>
    </source>
</evidence>
<dbReference type="CDD" id="cd04261">
    <property type="entry name" value="AAK_AKii-LysC-BS"/>
    <property type="match status" value="1"/>
</dbReference>
<evidence type="ECO:0000256" key="5">
    <source>
        <dbReference type="ARBA" id="ARBA00013059"/>
    </source>
</evidence>
<proteinExistence type="inferred from homology"/>
<name>A0ABT7B5Q7_9CYAN</name>
<dbReference type="NCBIfam" id="NF005154">
    <property type="entry name" value="PRK06635.1-2"/>
    <property type="match status" value="1"/>
</dbReference>
<comment type="similarity">
    <text evidence="4">Belongs to the aspartokinase family.</text>
</comment>
<dbReference type="InterPro" id="IPR002912">
    <property type="entry name" value="ACT_dom"/>
</dbReference>
<dbReference type="EMBL" id="JAQOSO010000055">
    <property type="protein sequence ID" value="MDJ1174513.1"/>
    <property type="molecule type" value="Genomic_DNA"/>
</dbReference>
<dbReference type="GO" id="GO:0004072">
    <property type="term" value="F:aspartate kinase activity"/>
    <property type="evidence" value="ECO:0007669"/>
    <property type="project" value="UniProtKB-EC"/>
</dbReference>
<protein>
    <recommendedName>
        <fullName evidence="5">aspartate kinase</fullName>
        <ecNumber evidence="5">2.7.2.4</ecNumber>
    </recommendedName>
</protein>
<dbReference type="InterPro" id="IPR018042">
    <property type="entry name" value="Aspartate_kinase_CS"/>
</dbReference>
<comment type="pathway">
    <text evidence="2 14">Amino-acid biosynthesis; L-methionine biosynthesis via de novo pathway; L-homoserine from L-aspartate: step 1/3.</text>
</comment>
<evidence type="ECO:0000256" key="7">
    <source>
        <dbReference type="ARBA" id="ARBA00022679"/>
    </source>
</evidence>
<keyword evidence="7 16" id="KW-0808">Transferase</keyword>
<evidence type="ECO:0000256" key="6">
    <source>
        <dbReference type="ARBA" id="ARBA00022605"/>
    </source>
</evidence>
<dbReference type="Pfam" id="PF01842">
    <property type="entry name" value="ACT"/>
    <property type="match status" value="2"/>
</dbReference>
<evidence type="ECO:0000256" key="12">
    <source>
        <dbReference type="ARBA" id="ARBA00023154"/>
    </source>
</evidence>
<dbReference type="InterPro" id="IPR001341">
    <property type="entry name" value="Asp_kinase"/>
</dbReference>
<feature type="domain" description="ACT" evidence="15">
    <location>
        <begin position="461"/>
        <end position="540"/>
    </location>
</feature>
<keyword evidence="9 16" id="KW-0418">Kinase</keyword>
<dbReference type="CDD" id="cd04923">
    <property type="entry name" value="ACT_AK-LysC-DapG-like_2"/>
    <property type="match status" value="2"/>
</dbReference>
<sequence>MALIVQKYGGTSVGTVDRIQAVAKRVKQTVNAGNSVVVVVSAMGKTTDGLVKLASEISANPCRREMDMLLSTGEQVSIALLSMALKEIYQPAISLTGAQVGIVTESNQHTRARILNINPQRIERHLGEGQVVIVAGFQGIALSEDTDSQNPDVEITTLGRGGSDTSAVALAAALKADICEIYTDVPGILTADPRLIPDAQLMSEITSDEMLELASLGAKVLHPRAVEIARNYGIPLVVKSSWTDDPGTKVTSPTPFPRPLEGLELVHPVDAVEFDTDQAKVSLLRVPDRPGVAAQLFGEIGDQNLDVDLIIQSIHEGQTNDIAFTVTTDSLKRAEAVSNAILPVLSQGSSLNNAEVMVEDNIAKISIAGAGMIGRPGVAAEMFTALAEGGVNIQMISTSEVKVSCVVEATDCDRAVAILCQTFEVQVQAAKAVRGAIPSGIAANSQPPVRGVALDLKQARLALRHVPDRPGTAAQLFKLLAEHNISVDMIIQSQRCRVINGLYTRDIAFTVAEADAQAAGSLLEKLAADWGSSEVLVDRAIAKVSAVGTGMLNHPGVAAMMFAALSKQGINIQMIATSEIKVSCVVDRDSGVKALQAIHAAFGLAGSQKVTVSA</sequence>
<accession>A0ABT7B5Q7</accession>
<evidence type="ECO:0000313" key="16">
    <source>
        <dbReference type="EMBL" id="MDJ1174513.1"/>
    </source>
</evidence>
<dbReference type="InterPro" id="IPR036393">
    <property type="entry name" value="AceGlu_kinase-like_sf"/>
</dbReference>
<dbReference type="Proteomes" id="UP001235849">
    <property type="component" value="Unassembled WGS sequence"/>
</dbReference>
<dbReference type="InterPro" id="IPR041740">
    <property type="entry name" value="AKii-LysC-BS"/>
</dbReference>
<evidence type="ECO:0000256" key="3">
    <source>
        <dbReference type="ARBA" id="ARBA00005139"/>
    </source>
</evidence>
<keyword evidence="11" id="KW-0220">Diaminopimelate biosynthesis</keyword>
<comment type="catalytic activity">
    <reaction evidence="13">
        <text>L-aspartate + ATP = 4-phospho-L-aspartate + ADP</text>
        <dbReference type="Rhea" id="RHEA:23776"/>
        <dbReference type="ChEBI" id="CHEBI:29991"/>
        <dbReference type="ChEBI" id="CHEBI:30616"/>
        <dbReference type="ChEBI" id="CHEBI:57535"/>
        <dbReference type="ChEBI" id="CHEBI:456216"/>
        <dbReference type="EC" id="2.7.2.4"/>
    </reaction>
</comment>
<dbReference type="RefSeq" id="WP_283766840.1">
    <property type="nucleotide sequence ID" value="NZ_JAQOSO010000055.1"/>
</dbReference>
<keyword evidence="12" id="KW-0457">Lysine biosynthesis</keyword>
<comment type="pathway">
    <text evidence="3 14">Amino-acid biosynthesis; L-threonine biosynthesis; L-threonine from L-aspartate: step 1/5.</text>
</comment>
<feature type="domain" description="ACT" evidence="15">
    <location>
        <begin position="281"/>
        <end position="370"/>
    </location>
</feature>
<evidence type="ECO:0000256" key="10">
    <source>
        <dbReference type="ARBA" id="ARBA00022840"/>
    </source>
</evidence>
<dbReference type="Gene3D" id="3.40.1160.10">
    <property type="entry name" value="Acetylglutamate kinase-like"/>
    <property type="match status" value="1"/>
</dbReference>
<dbReference type="PROSITE" id="PS51671">
    <property type="entry name" value="ACT"/>
    <property type="match status" value="3"/>
</dbReference>
<dbReference type="SUPFAM" id="SSF53633">
    <property type="entry name" value="Carbamate kinase-like"/>
    <property type="match status" value="1"/>
</dbReference>
<evidence type="ECO:0000256" key="14">
    <source>
        <dbReference type="RuleBase" id="RU004249"/>
    </source>
</evidence>
<comment type="caution">
    <text evidence="16">The sequence shown here is derived from an EMBL/GenBank/DDBJ whole genome shotgun (WGS) entry which is preliminary data.</text>
</comment>
<evidence type="ECO:0000256" key="11">
    <source>
        <dbReference type="ARBA" id="ARBA00022915"/>
    </source>
</evidence>
<dbReference type="PANTHER" id="PTHR21499">
    <property type="entry name" value="ASPARTATE KINASE"/>
    <property type="match status" value="1"/>
</dbReference>
<evidence type="ECO:0000256" key="1">
    <source>
        <dbReference type="ARBA" id="ARBA00004766"/>
    </source>
</evidence>
<evidence type="ECO:0000256" key="2">
    <source>
        <dbReference type="ARBA" id="ARBA00004986"/>
    </source>
</evidence>
<dbReference type="Gene3D" id="3.30.2130.10">
    <property type="entry name" value="VC0802-like"/>
    <property type="match status" value="2"/>
</dbReference>
<gene>
    <name evidence="16" type="ORF">PMG25_10465</name>
</gene>
<dbReference type="NCBIfam" id="NF005656">
    <property type="entry name" value="PRK07431.1"/>
    <property type="match status" value="1"/>
</dbReference>
<organism evidence="16 17">
    <name type="scientific">Roseofilum capinflatum BLCC-M114</name>
    <dbReference type="NCBI Taxonomy" id="3022440"/>
    <lineage>
        <taxon>Bacteria</taxon>
        <taxon>Bacillati</taxon>
        <taxon>Cyanobacteriota</taxon>
        <taxon>Cyanophyceae</taxon>
        <taxon>Desertifilales</taxon>
        <taxon>Desertifilaceae</taxon>
        <taxon>Roseofilum</taxon>
        <taxon>Roseofilum capinflatum</taxon>
    </lineage>
</organism>
<keyword evidence="10" id="KW-0067">ATP-binding</keyword>
<dbReference type="NCBIfam" id="TIGR00657">
    <property type="entry name" value="asp_kinases"/>
    <property type="match status" value="1"/>
</dbReference>
<dbReference type="PANTHER" id="PTHR21499:SF3">
    <property type="entry name" value="ASPARTOKINASE"/>
    <property type="match status" value="1"/>
</dbReference>
<feature type="domain" description="ACT" evidence="15">
    <location>
        <begin position="546"/>
        <end position="614"/>
    </location>
</feature>
<dbReference type="Pfam" id="PF00696">
    <property type="entry name" value="AA_kinase"/>
    <property type="match status" value="1"/>
</dbReference>
<keyword evidence="17" id="KW-1185">Reference proteome</keyword>
<dbReference type="CDD" id="cd04913">
    <property type="entry name" value="ACT_AKii-LysC-BS-like_1"/>
    <property type="match status" value="2"/>
</dbReference>
<dbReference type="InterPro" id="IPR001048">
    <property type="entry name" value="Asp/Glu/Uridylate_kinase"/>
</dbReference>
<dbReference type="Pfam" id="PF22468">
    <property type="entry name" value="ACT_9"/>
    <property type="match status" value="2"/>
</dbReference>
<dbReference type="NCBIfam" id="NF005155">
    <property type="entry name" value="PRK06635.1-4"/>
    <property type="match status" value="1"/>
</dbReference>
<comment type="pathway">
    <text evidence="1 14">Amino-acid biosynthesis; L-lysine biosynthesis via DAP pathway; (S)-tetrahydrodipicolinate from L-aspartate: step 1/4.</text>
</comment>
<dbReference type="SUPFAM" id="SSF55021">
    <property type="entry name" value="ACT-like"/>
    <property type="match status" value="4"/>
</dbReference>
<dbReference type="EC" id="2.7.2.4" evidence="5"/>